<feature type="transmembrane region" description="Helical" evidence="7">
    <location>
        <begin position="249"/>
        <end position="267"/>
    </location>
</feature>
<evidence type="ECO:0000313" key="9">
    <source>
        <dbReference type="Proteomes" id="UP000526734"/>
    </source>
</evidence>
<feature type="transmembrane region" description="Helical" evidence="7">
    <location>
        <begin position="296"/>
        <end position="321"/>
    </location>
</feature>
<dbReference type="PANTHER" id="PTHR23517">
    <property type="entry name" value="RESISTANCE PROTEIN MDTM, PUTATIVE-RELATED-RELATED"/>
    <property type="match status" value="1"/>
</dbReference>
<dbReference type="EMBL" id="JACGZW010000015">
    <property type="protein sequence ID" value="MBB1158663.1"/>
    <property type="molecule type" value="Genomic_DNA"/>
</dbReference>
<accession>A0A7W3W4F6</accession>
<gene>
    <name evidence="8" type="ORF">H4281_36430</name>
</gene>
<feature type="transmembrane region" description="Helical" evidence="7">
    <location>
        <begin position="363"/>
        <end position="383"/>
    </location>
</feature>
<dbReference type="Pfam" id="PF07690">
    <property type="entry name" value="MFS_1"/>
    <property type="match status" value="1"/>
</dbReference>
<evidence type="ECO:0000256" key="5">
    <source>
        <dbReference type="ARBA" id="ARBA00022989"/>
    </source>
</evidence>
<feature type="transmembrane region" description="Helical" evidence="7">
    <location>
        <begin position="457"/>
        <end position="476"/>
    </location>
</feature>
<keyword evidence="9" id="KW-1185">Reference proteome</keyword>
<feature type="transmembrane region" description="Helical" evidence="7">
    <location>
        <begin position="327"/>
        <end position="351"/>
    </location>
</feature>
<feature type="transmembrane region" description="Helical" evidence="7">
    <location>
        <begin position="431"/>
        <end position="451"/>
    </location>
</feature>
<protein>
    <submittedName>
        <fullName evidence="8">MFS transporter</fullName>
    </submittedName>
</protein>
<feature type="transmembrane region" description="Helical" evidence="7">
    <location>
        <begin position="129"/>
        <end position="149"/>
    </location>
</feature>
<comment type="caution">
    <text evidence="8">The sequence shown here is derived from an EMBL/GenBank/DDBJ whole genome shotgun (WGS) entry which is preliminary data.</text>
</comment>
<evidence type="ECO:0000313" key="8">
    <source>
        <dbReference type="EMBL" id="MBB1158663.1"/>
    </source>
</evidence>
<keyword evidence="5 7" id="KW-1133">Transmembrane helix</keyword>
<dbReference type="AlphaFoldDB" id="A0A7W3W4F6"/>
<comment type="subcellular location">
    <subcellularLocation>
        <location evidence="1">Cell membrane</location>
        <topology evidence="1">Multi-pass membrane protein</topology>
    </subcellularLocation>
</comment>
<evidence type="ECO:0000256" key="4">
    <source>
        <dbReference type="ARBA" id="ARBA00022692"/>
    </source>
</evidence>
<name>A0A7W3W4F6_9PSEU</name>
<feature type="transmembrane region" description="Helical" evidence="7">
    <location>
        <begin position="93"/>
        <end position="117"/>
    </location>
</feature>
<dbReference type="GO" id="GO:0005886">
    <property type="term" value="C:plasma membrane"/>
    <property type="evidence" value="ECO:0007669"/>
    <property type="project" value="UniProtKB-SubCell"/>
</dbReference>
<dbReference type="InterPro" id="IPR036259">
    <property type="entry name" value="MFS_trans_sf"/>
</dbReference>
<feature type="transmembrane region" description="Helical" evidence="7">
    <location>
        <begin position="224"/>
        <end position="243"/>
    </location>
</feature>
<keyword evidence="6 7" id="KW-0472">Membrane</keyword>
<reference evidence="8 9" key="1">
    <citation type="submission" date="2020-08" db="EMBL/GenBank/DDBJ databases">
        <title>Amycolatopsis sp. nov. DR6-1 isolated from Dendrobium heterocarpum.</title>
        <authorList>
            <person name="Tedsree N."/>
            <person name="Kuncharoen N."/>
            <person name="Likhitwitayawuid K."/>
            <person name="Tanasupawat S."/>
        </authorList>
    </citation>
    <scope>NUCLEOTIDE SEQUENCE [LARGE SCALE GENOMIC DNA]</scope>
    <source>
        <strain evidence="8 9">DR6-1</strain>
    </source>
</reference>
<feature type="transmembrane region" description="Helical" evidence="7">
    <location>
        <begin position="389"/>
        <end position="419"/>
    </location>
</feature>
<keyword evidence="3" id="KW-1003">Cell membrane</keyword>
<dbReference type="RefSeq" id="WP_182895419.1">
    <property type="nucleotide sequence ID" value="NZ_JACGZW010000015.1"/>
</dbReference>
<dbReference type="InterPro" id="IPR011701">
    <property type="entry name" value="MFS"/>
</dbReference>
<evidence type="ECO:0000256" key="2">
    <source>
        <dbReference type="ARBA" id="ARBA00022448"/>
    </source>
</evidence>
<evidence type="ECO:0000256" key="7">
    <source>
        <dbReference type="SAM" id="Phobius"/>
    </source>
</evidence>
<feature type="transmembrane region" description="Helical" evidence="7">
    <location>
        <begin position="156"/>
        <end position="175"/>
    </location>
</feature>
<dbReference type="GO" id="GO:0022857">
    <property type="term" value="F:transmembrane transporter activity"/>
    <property type="evidence" value="ECO:0007669"/>
    <property type="project" value="InterPro"/>
</dbReference>
<dbReference type="SUPFAM" id="SSF103473">
    <property type="entry name" value="MFS general substrate transporter"/>
    <property type="match status" value="1"/>
</dbReference>
<keyword evidence="4 7" id="KW-0812">Transmembrane</keyword>
<organism evidence="8 9">
    <name type="scientific">Amycolatopsis dendrobii</name>
    <dbReference type="NCBI Taxonomy" id="2760662"/>
    <lineage>
        <taxon>Bacteria</taxon>
        <taxon>Bacillati</taxon>
        <taxon>Actinomycetota</taxon>
        <taxon>Actinomycetes</taxon>
        <taxon>Pseudonocardiales</taxon>
        <taxon>Pseudonocardiaceae</taxon>
        <taxon>Amycolatopsis</taxon>
    </lineage>
</organism>
<dbReference type="InterPro" id="IPR050171">
    <property type="entry name" value="MFS_Transporters"/>
</dbReference>
<sequence>MTFARRRTKVKDVATLPTPHRTSPGMPTGISRCRTVTWTAVIGARHLARRFFCFPSGLDESAAQVSSLCYGSSMRPIRDALSLNELKGRRERFFAISMSVLYLGTGLSYSSLAIYLIRYAGLAPSVYGAGMSFAAVAGIAAGPLAGWLADRRDGHVVYSVLVWLMGTATLAFTVAPGWLALILLSVLVACGRGSAAVIGALIGRAVDAEHRVPYRAVLKSLSNIAMVVGLSLGALVLSFGSIVAFRISFIVEAMTFVVAGLLVRAAGKHLAPLKTDPTREATPRTGRANVLRDHRFVLLTIGNGVLTLSESMITIALPLWVLSRMHVPLWLVSVALVVQTGGIVAFQIPVGRRVTNVPTAARAARIGALLLAAAAALFPVGALADRGAIAVAAVIGIALAAVGGEVLCGTASWCFLYDLAPESALGRYQGFYNMGFDLSMIVAPSLFGWFAATGTQAGWFGLTAVFLATGLVLAPLTRRGTAPEATPVPD</sequence>
<proteinExistence type="predicted"/>
<feature type="transmembrane region" description="Helical" evidence="7">
    <location>
        <begin position="181"/>
        <end position="203"/>
    </location>
</feature>
<evidence type="ECO:0000256" key="1">
    <source>
        <dbReference type="ARBA" id="ARBA00004651"/>
    </source>
</evidence>
<dbReference type="PANTHER" id="PTHR23517:SF3">
    <property type="entry name" value="INTEGRAL MEMBRANE TRANSPORT PROTEIN"/>
    <property type="match status" value="1"/>
</dbReference>
<dbReference type="Gene3D" id="1.20.1250.20">
    <property type="entry name" value="MFS general substrate transporter like domains"/>
    <property type="match status" value="1"/>
</dbReference>
<evidence type="ECO:0000256" key="6">
    <source>
        <dbReference type="ARBA" id="ARBA00023136"/>
    </source>
</evidence>
<dbReference type="Proteomes" id="UP000526734">
    <property type="component" value="Unassembled WGS sequence"/>
</dbReference>
<keyword evidence="2" id="KW-0813">Transport</keyword>
<evidence type="ECO:0000256" key="3">
    <source>
        <dbReference type="ARBA" id="ARBA00022475"/>
    </source>
</evidence>